<name>A0ABD3VCH1_SINWO</name>
<dbReference type="EMBL" id="JBJQND010000012">
    <property type="protein sequence ID" value="KAL3859295.1"/>
    <property type="molecule type" value="Genomic_DNA"/>
</dbReference>
<evidence type="ECO:0000313" key="1">
    <source>
        <dbReference type="EMBL" id="KAL3859295.1"/>
    </source>
</evidence>
<dbReference type="AlphaFoldDB" id="A0ABD3VCH1"/>
<sequence>KPLRETLLEFEAEENINCVDFEALKVLKNVLEPVDLAVKNLSKEDATLLSADVIIKFMLQKLSDIDHEISRTLHDNIKRHIDDLASRLFCVVDDYNDDDEEKQSETLSNDAEERTIEFVLFKNTGKRTDHLLKLNDALLSIKPTSTDMEHVFSVNASFCTKIRSRLSDKSLNALVFLNFFISRRKYFTCEIYSKIKNNVSV</sequence>
<keyword evidence="2" id="KW-1185">Reference proteome</keyword>
<evidence type="ECO:0000313" key="2">
    <source>
        <dbReference type="Proteomes" id="UP001634394"/>
    </source>
</evidence>
<dbReference type="SUPFAM" id="SSF53098">
    <property type="entry name" value="Ribonuclease H-like"/>
    <property type="match status" value="1"/>
</dbReference>
<protein>
    <recommendedName>
        <fullName evidence="3">HAT C-terminal dimerisation domain-containing protein</fullName>
    </recommendedName>
</protein>
<gene>
    <name evidence="1" type="ORF">ACJMK2_009520</name>
</gene>
<dbReference type="InterPro" id="IPR012337">
    <property type="entry name" value="RNaseH-like_sf"/>
</dbReference>
<comment type="caution">
    <text evidence="1">The sequence shown here is derived from an EMBL/GenBank/DDBJ whole genome shotgun (WGS) entry which is preliminary data.</text>
</comment>
<proteinExistence type="predicted"/>
<accession>A0ABD3VCH1</accession>
<dbReference type="Proteomes" id="UP001634394">
    <property type="component" value="Unassembled WGS sequence"/>
</dbReference>
<evidence type="ECO:0008006" key="3">
    <source>
        <dbReference type="Google" id="ProtNLM"/>
    </source>
</evidence>
<feature type="non-terminal residue" evidence="1">
    <location>
        <position position="1"/>
    </location>
</feature>
<feature type="non-terminal residue" evidence="1">
    <location>
        <position position="201"/>
    </location>
</feature>
<reference evidence="1 2" key="1">
    <citation type="submission" date="2024-11" db="EMBL/GenBank/DDBJ databases">
        <title>Chromosome-level genome assembly of the freshwater bivalve Anodonta woodiana.</title>
        <authorList>
            <person name="Chen X."/>
        </authorList>
    </citation>
    <scope>NUCLEOTIDE SEQUENCE [LARGE SCALE GENOMIC DNA]</scope>
    <source>
        <strain evidence="1">MN2024</strain>
        <tissue evidence="1">Gills</tissue>
    </source>
</reference>
<organism evidence="1 2">
    <name type="scientific">Sinanodonta woodiana</name>
    <name type="common">Chinese pond mussel</name>
    <name type="synonym">Anodonta woodiana</name>
    <dbReference type="NCBI Taxonomy" id="1069815"/>
    <lineage>
        <taxon>Eukaryota</taxon>
        <taxon>Metazoa</taxon>
        <taxon>Spiralia</taxon>
        <taxon>Lophotrochozoa</taxon>
        <taxon>Mollusca</taxon>
        <taxon>Bivalvia</taxon>
        <taxon>Autobranchia</taxon>
        <taxon>Heteroconchia</taxon>
        <taxon>Palaeoheterodonta</taxon>
        <taxon>Unionida</taxon>
        <taxon>Unionoidea</taxon>
        <taxon>Unionidae</taxon>
        <taxon>Unioninae</taxon>
        <taxon>Sinanodonta</taxon>
    </lineage>
</organism>